<dbReference type="InterPro" id="IPR054687">
    <property type="entry name" value="Two-CW_dom"/>
</dbReference>
<evidence type="ECO:0000313" key="1">
    <source>
        <dbReference type="EMBL" id="XCN75301.1"/>
    </source>
</evidence>
<accession>A0AAU8M2I5</accession>
<dbReference type="AlphaFoldDB" id="A0AAU8M2I5"/>
<sequence length="92" mass="10141">MEEKNINCWEFKKCGREPGGKNVSKHGVCPAAAESRADGIHQGKNGGRCCWIISDSYCKINKNGGLTGKFLDCRRCEFYAIVKNSTELLVVA</sequence>
<reference evidence="1" key="1">
    <citation type="journal article" date="2024" name="Syst. Appl. Microbiol.">
        <title>First single-strain enrichments of Electrothrix cable bacteria, description of E. aestuarii sp. nov. and E. rattekaaiensis sp. nov., and proposal of a cable bacteria taxonomy following the rules of the SeqCode.</title>
        <authorList>
            <person name="Plum-Jensen L.E."/>
            <person name="Schramm A."/>
            <person name="Marshall I.P.G."/>
        </authorList>
    </citation>
    <scope>NUCLEOTIDE SEQUENCE</scope>
    <source>
        <strain evidence="1">Rat1</strain>
    </source>
</reference>
<reference evidence="1" key="2">
    <citation type="submission" date="2024-06" db="EMBL/GenBank/DDBJ databases">
        <authorList>
            <person name="Plum-Jensen L.E."/>
            <person name="Schramm A."/>
            <person name="Marshall I.P.G."/>
        </authorList>
    </citation>
    <scope>NUCLEOTIDE SEQUENCE</scope>
    <source>
        <strain evidence="1">Rat1</strain>
    </source>
</reference>
<organism evidence="1">
    <name type="scientific">Candidatus Electrothrix aestuarii</name>
    <dbReference type="NCBI Taxonomy" id="3062594"/>
    <lineage>
        <taxon>Bacteria</taxon>
        <taxon>Pseudomonadati</taxon>
        <taxon>Thermodesulfobacteriota</taxon>
        <taxon>Desulfobulbia</taxon>
        <taxon>Desulfobulbales</taxon>
        <taxon>Desulfobulbaceae</taxon>
        <taxon>Candidatus Electrothrix</taxon>
    </lineage>
</organism>
<dbReference type="KEGG" id="eaj:Q3M24_11415"/>
<dbReference type="NCBIfam" id="NF045718">
    <property type="entry name" value="two_CW_domain"/>
    <property type="match status" value="1"/>
</dbReference>
<gene>
    <name evidence="1" type="ORF">Q3M24_11415</name>
</gene>
<protein>
    <submittedName>
        <fullName evidence="1">Two-CW domain-containing protein</fullName>
    </submittedName>
</protein>
<proteinExistence type="predicted"/>
<dbReference type="EMBL" id="CP159373">
    <property type="protein sequence ID" value="XCN75301.1"/>
    <property type="molecule type" value="Genomic_DNA"/>
</dbReference>
<name>A0AAU8M2I5_9BACT</name>